<name>A0ABX1S687_9PSEU</name>
<reference evidence="1 2" key="1">
    <citation type="submission" date="2020-04" db="EMBL/GenBank/DDBJ databases">
        <authorList>
            <person name="Klaysubun C."/>
            <person name="Duangmal K."/>
            <person name="Lipun K."/>
        </authorList>
    </citation>
    <scope>NUCLEOTIDE SEQUENCE [LARGE SCALE GENOMIC DNA]</scope>
    <source>
        <strain evidence="1 2">K10HN5</strain>
    </source>
</reference>
<gene>
    <name evidence="1" type="ORF">HF526_02060</name>
</gene>
<accession>A0ABX1S687</accession>
<evidence type="ECO:0000313" key="2">
    <source>
        <dbReference type="Proteomes" id="UP000820669"/>
    </source>
</evidence>
<dbReference type="EMBL" id="JAAXLA010000002">
    <property type="protein sequence ID" value="NMH96117.1"/>
    <property type="molecule type" value="Genomic_DNA"/>
</dbReference>
<protein>
    <submittedName>
        <fullName evidence="1">Uncharacterized protein</fullName>
    </submittedName>
</protein>
<proteinExistence type="predicted"/>
<dbReference type="Proteomes" id="UP000820669">
    <property type="component" value="Unassembled WGS sequence"/>
</dbReference>
<dbReference type="RefSeq" id="WP_169379467.1">
    <property type="nucleotide sequence ID" value="NZ_JAAXLA010000002.1"/>
</dbReference>
<comment type="caution">
    <text evidence="1">The sequence shown here is derived from an EMBL/GenBank/DDBJ whole genome shotgun (WGS) entry which is preliminary data.</text>
</comment>
<keyword evidence="2" id="KW-1185">Reference proteome</keyword>
<evidence type="ECO:0000313" key="1">
    <source>
        <dbReference type="EMBL" id="NMH96117.1"/>
    </source>
</evidence>
<sequence length="229" mass="23923">MTPAVASFCGAAVNLQASMANPPQIDPTASPDQVKATVQAYGAQVEPLLAKFQQTATDPARADVTSIVQRTRAAFAAGDLTTLNTADFNNAQANLNRYMLGNCGYPQISVTASDNRYQGLPATVAAGNTAFMLSNVGTDVHELQLARVAVGDTETLDQLLSLTGQQYAQKITLIGDATADPGQITAVFAALTPGRYVVADFVPQGTKPGTDGTGPQHYLLGMKGEFTVQ</sequence>
<organism evidence="1 2">
    <name type="scientific">Pseudonocardia acidicola</name>
    <dbReference type="NCBI Taxonomy" id="2724939"/>
    <lineage>
        <taxon>Bacteria</taxon>
        <taxon>Bacillati</taxon>
        <taxon>Actinomycetota</taxon>
        <taxon>Actinomycetes</taxon>
        <taxon>Pseudonocardiales</taxon>
        <taxon>Pseudonocardiaceae</taxon>
        <taxon>Pseudonocardia</taxon>
    </lineage>
</organism>